<dbReference type="PANTHER" id="PTHR11615">
    <property type="entry name" value="NITRATE, FORMATE, IRON DEHYDROGENASE"/>
    <property type="match status" value="1"/>
</dbReference>
<comment type="caution">
    <text evidence="2">The sequence shown here is derived from an EMBL/GenBank/DDBJ whole genome shotgun (WGS) entry which is preliminary data.</text>
</comment>
<dbReference type="InterPro" id="IPR004108">
    <property type="entry name" value="Fe_hydrogenase_lsu_C"/>
</dbReference>
<dbReference type="Gene3D" id="3.40.950.10">
    <property type="entry name" value="Fe-only Hydrogenase (Larger Subunit), Chain L, domain 3"/>
    <property type="match status" value="1"/>
</dbReference>
<dbReference type="InterPro" id="IPR050340">
    <property type="entry name" value="Cytosolic_Fe-S_CAF"/>
</dbReference>
<gene>
    <name evidence="2" type="ORF">CPJCM30710_09700</name>
</gene>
<dbReference type="Gene3D" id="3.30.70.20">
    <property type="match status" value="1"/>
</dbReference>
<protein>
    <submittedName>
        <fullName evidence="2">Iron hydrogenase</fullName>
    </submittedName>
</protein>
<dbReference type="AlphaFoldDB" id="A0A919VDR5"/>
<feature type="domain" description="4Fe-4S ferredoxin-type" evidence="1">
    <location>
        <begin position="111"/>
        <end position="141"/>
    </location>
</feature>
<evidence type="ECO:0000259" key="1">
    <source>
        <dbReference type="PROSITE" id="PS51379"/>
    </source>
</evidence>
<name>A0A919VDR5_9CLOT</name>
<evidence type="ECO:0000313" key="2">
    <source>
        <dbReference type="EMBL" id="GIM28304.1"/>
    </source>
</evidence>
<dbReference type="Pfam" id="PF00037">
    <property type="entry name" value="Fer4"/>
    <property type="match status" value="1"/>
</dbReference>
<evidence type="ECO:0000313" key="3">
    <source>
        <dbReference type="Proteomes" id="UP000679179"/>
    </source>
</evidence>
<dbReference type="EMBL" id="BOPZ01000005">
    <property type="protein sequence ID" value="GIM28304.1"/>
    <property type="molecule type" value="Genomic_DNA"/>
</dbReference>
<organism evidence="2 3">
    <name type="scientific">Clostridium polyendosporum</name>
    <dbReference type="NCBI Taxonomy" id="69208"/>
    <lineage>
        <taxon>Bacteria</taxon>
        <taxon>Bacillati</taxon>
        <taxon>Bacillota</taxon>
        <taxon>Clostridia</taxon>
        <taxon>Eubacteriales</taxon>
        <taxon>Clostridiaceae</taxon>
        <taxon>Clostridium</taxon>
    </lineage>
</organism>
<dbReference type="InterPro" id="IPR009016">
    <property type="entry name" value="Fe_hydrogenase"/>
</dbReference>
<keyword evidence="3" id="KW-1185">Reference proteome</keyword>
<dbReference type="RefSeq" id="WP_212903038.1">
    <property type="nucleotide sequence ID" value="NZ_BOPZ01000005.1"/>
</dbReference>
<accession>A0A919VDR5</accession>
<sequence>MKKKYEELFKKLVKSYYENNFDETLEEIINSKDFDREEAMAVVSALCGVDVDKDENFIYNIKKAITNYKVREKIVEKVSECSVSCHTDEDGKTKCQLSCPFNAILKEPIKGTTYIDMDLCTDCGMCIEACDSGRLLDRIEFVPIMELLKNNQKVIAAVAPAITGQWGPDVTMDQLREAFIKVGFADMFEVAFTADMLTIKEAVEFDKHVHKKGDLMITSCCCPMWVGMLKKVYSELVKDVSPSVSPMIAAGRVVKELNPDAKVVFIGPCIAKKAEARDKDIAGAIDYVLTFEEVKGIFDVLDIEPGKLAGVPSVEYASRGGRLYARTGGVSIAVSEAIEELFPEKSKMFKAIQAHGVVECKKMLTHAQAGEIDANFIEGMGCVGGCVGGPKVLIPRDQGKKAADDYAYSSAVKVATHSDIMDEVLKKLGIESLEDFKDEKKIEIFERTF</sequence>
<reference evidence="2" key="1">
    <citation type="submission" date="2021-03" db="EMBL/GenBank/DDBJ databases">
        <title>Taxonomic study of Clostridium polyendosporum from meadow-gley soil under rice.</title>
        <authorList>
            <person name="Kobayashi H."/>
            <person name="Tanizawa Y."/>
            <person name="Yagura M."/>
        </authorList>
    </citation>
    <scope>NUCLEOTIDE SEQUENCE</scope>
    <source>
        <strain evidence="2">JCM 30710</strain>
    </source>
</reference>
<dbReference type="PROSITE" id="PS51379">
    <property type="entry name" value="4FE4S_FER_2"/>
    <property type="match status" value="1"/>
</dbReference>
<dbReference type="SUPFAM" id="SSF54862">
    <property type="entry name" value="4Fe-4S ferredoxins"/>
    <property type="match status" value="1"/>
</dbReference>
<dbReference type="Pfam" id="PF02906">
    <property type="entry name" value="Fe_hyd_lg_C"/>
    <property type="match status" value="1"/>
</dbReference>
<dbReference type="InterPro" id="IPR017896">
    <property type="entry name" value="4Fe4S_Fe-S-bd"/>
</dbReference>
<proteinExistence type="predicted"/>
<dbReference type="Proteomes" id="UP000679179">
    <property type="component" value="Unassembled WGS sequence"/>
</dbReference>
<dbReference type="SUPFAM" id="SSF53920">
    <property type="entry name" value="Fe-only hydrogenase"/>
    <property type="match status" value="1"/>
</dbReference>